<dbReference type="PANTHER" id="PTHR42878">
    <property type="entry name" value="TWO-COMPONENT HISTIDINE KINASE"/>
    <property type="match status" value="1"/>
</dbReference>
<protein>
    <recommendedName>
        <fullName evidence="3">histidine kinase</fullName>
        <ecNumber evidence="3">2.7.13.3</ecNumber>
    </recommendedName>
</protein>
<dbReference type="SMART" id="SM00388">
    <property type="entry name" value="HisKA"/>
    <property type="match status" value="1"/>
</dbReference>
<evidence type="ECO:0000256" key="9">
    <source>
        <dbReference type="ARBA" id="ARBA00022840"/>
    </source>
</evidence>
<dbReference type="GO" id="GO:0000156">
    <property type="term" value="F:phosphorelay response regulator activity"/>
    <property type="evidence" value="ECO:0007669"/>
    <property type="project" value="TreeGrafter"/>
</dbReference>
<proteinExistence type="predicted"/>
<evidence type="ECO:0000256" key="4">
    <source>
        <dbReference type="ARBA" id="ARBA00022475"/>
    </source>
</evidence>
<dbReference type="EMBL" id="VBOU01000055">
    <property type="protein sequence ID" value="TMQ54769.1"/>
    <property type="molecule type" value="Genomic_DNA"/>
</dbReference>
<keyword evidence="5" id="KW-0597">Phosphoprotein</keyword>
<evidence type="ECO:0000256" key="3">
    <source>
        <dbReference type="ARBA" id="ARBA00012438"/>
    </source>
</evidence>
<dbReference type="InterPro" id="IPR036890">
    <property type="entry name" value="HATPase_C_sf"/>
</dbReference>
<dbReference type="InterPro" id="IPR005467">
    <property type="entry name" value="His_kinase_dom"/>
</dbReference>
<dbReference type="SMART" id="SM00304">
    <property type="entry name" value="HAMP"/>
    <property type="match status" value="1"/>
</dbReference>
<keyword evidence="9" id="KW-0067">ATP-binding</keyword>
<keyword evidence="13" id="KW-1133">Transmembrane helix</keyword>
<dbReference type="Proteomes" id="UP000319829">
    <property type="component" value="Unassembled WGS sequence"/>
</dbReference>
<keyword evidence="6" id="KW-0808">Transferase</keyword>
<dbReference type="EC" id="2.7.13.3" evidence="3"/>
<dbReference type="Pfam" id="PF02518">
    <property type="entry name" value="HATPase_c"/>
    <property type="match status" value="1"/>
</dbReference>
<keyword evidence="4" id="KW-1003">Cell membrane</keyword>
<evidence type="ECO:0000313" key="17">
    <source>
        <dbReference type="Proteomes" id="UP000319829"/>
    </source>
</evidence>
<dbReference type="CDD" id="cd00082">
    <property type="entry name" value="HisKA"/>
    <property type="match status" value="1"/>
</dbReference>
<feature type="domain" description="HAMP" evidence="15">
    <location>
        <begin position="201"/>
        <end position="253"/>
    </location>
</feature>
<dbReference type="Gene3D" id="3.30.565.10">
    <property type="entry name" value="Histidine kinase-like ATPase, C-terminal domain"/>
    <property type="match status" value="1"/>
</dbReference>
<accession>A0A538STR3</accession>
<name>A0A538STR3_UNCEI</name>
<dbReference type="CDD" id="cd16922">
    <property type="entry name" value="HATPase_EvgS-ArcB-TorS-like"/>
    <property type="match status" value="1"/>
</dbReference>
<keyword evidence="13" id="KW-0812">Transmembrane</keyword>
<dbReference type="FunFam" id="3.30.565.10:FF:000006">
    <property type="entry name" value="Sensor histidine kinase WalK"/>
    <property type="match status" value="1"/>
</dbReference>
<evidence type="ECO:0000256" key="1">
    <source>
        <dbReference type="ARBA" id="ARBA00000085"/>
    </source>
</evidence>
<dbReference type="PANTHER" id="PTHR42878:SF7">
    <property type="entry name" value="SENSOR HISTIDINE KINASE GLRK"/>
    <property type="match status" value="1"/>
</dbReference>
<dbReference type="SMART" id="SM00387">
    <property type="entry name" value="HATPase_c"/>
    <property type="match status" value="1"/>
</dbReference>
<evidence type="ECO:0000256" key="13">
    <source>
        <dbReference type="SAM" id="Phobius"/>
    </source>
</evidence>
<dbReference type="Gene3D" id="3.30.450.20">
    <property type="entry name" value="PAS domain"/>
    <property type="match status" value="1"/>
</dbReference>
<feature type="transmembrane region" description="Helical" evidence="13">
    <location>
        <begin position="181"/>
        <end position="200"/>
    </location>
</feature>
<evidence type="ECO:0000256" key="10">
    <source>
        <dbReference type="ARBA" id="ARBA00023012"/>
    </source>
</evidence>
<dbReference type="InterPro" id="IPR004358">
    <property type="entry name" value="Sig_transdc_His_kin-like_C"/>
</dbReference>
<dbReference type="FunFam" id="1.10.287.130:FF:000008">
    <property type="entry name" value="Two-component sensor histidine kinase"/>
    <property type="match status" value="1"/>
</dbReference>
<evidence type="ECO:0000256" key="2">
    <source>
        <dbReference type="ARBA" id="ARBA00004236"/>
    </source>
</evidence>
<dbReference type="InterPro" id="IPR036097">
    <property type="entry name" value="HisK_dim/P_sf"/>
</dbReference>
<dbReference type="InterPro" id="IPR003660">
    <property type="entry name" value="HAMP_dom"/>
</dbReference>
<comment type="catalytic activity">
    <reaction evidence="1">
        <text>ATP + protein L-histidine = ADP + protein N-phospho-L-histidine.</text>
        <dbReference type="EC" id="2.7.13.3"/>
    </reaction>
</comment>
<dbReference type="Gene3D" id="1.10.287.130">
    <property type="match status" value="1"/>
</dbReference>
<dbReference type="GO" id="GO:0005524">
    <property type="term" value="F:ATP binding"/>
    <property type="evidence" value="ECO:0007669"/>
    <property type="project" value="UniProtKB-KW"/>
</dbReference>
<comment type="subcellular location">
    <subcellularLocation>
        <location evidence="2">Cell membrane</location>
    </subcellularLocation>
</comment>
<keyword evidence="8" id="KW-0418">Kinase</keyword>
<evidence type="ECO:0000256" key="8">
    <source>
        <dbReference type="ARBA" id="ARBA00022777"/>
    </source>
</evidence>
<gene>
    <name evidence="16" type="ORF">E6K74_05065</name>
</gene>
<dbReference type="PRINTS" id="PR00344">
    <property type="entry name" value="BCTRLSENSOR"/>
</dbReference>
<feature type="domain" description="Histidine kinase" evidence="14">
    <location>
        <begin position="380"/>
        <end position="596"/>
    </location>
</feature>
<evidence type="ECO:0000259" key="15">
    <source>
        <dbReference type="PROSITE" id="PS50885"/>
    </source>
</evidence>
<dbReference type="Pfam" id="PF00512">
    <property type="entry name" value="HisKA"/>
    <property type="match status" value="1"/>
</dbReference>
<dbReference type="Pfam" id="PF00672">
    <property type="entry name" value="HAMP"/>
    <property type="match status" value="1"/>
</dbReference>
<keyword evidence="7" id="KW-0547">Nucleotide-binding</keyword>
<reference evidence="16 17" key="1">
    <citation type="journal article" date="2019" name="Nat. Microbiol.">
        <title>Mediterranean grassland soil C-N compound turnover is dependent on rainfall and depth, and is mediated by genomically divergent microorganisms.</title>
        <authorList>
            <person name="Diamond S."/>
            <person name="Andeer P.F."/>
            <person name="Li Z."/>
            <person name="Crits-Christoph A."/>
            <person name="Burstein D."/>
            <person name="Anantharaman K."/>
            <person name="Lane K.R."/>
            <person name="Thomas B.C."/>
            <person name="Pan C."/>
            <person name="Northen T.R."/>
            <person name="Banfield J.F."/>
        </authorList>
    </citation>
    <scope>NUCLEOTIDE SEQUENCE [LARGE SCALE GENOMIC DNA]</scope>
    <source>
        <strain evidence="16">WS_4</strain>
    </source>
</reference>
<evidence type="ECO:0000313" key="16">
    <source>
        <dbReference type="EMBL" id="TMQ54769.1"/>
    </source>
</evidence>
<feature type="transmembrane region" description="Helical" evidence="13">
    <location>
        <begin position="6"/>
        <end position="27"/>
    </location>
</feature>
<dbReference type="PROSITE" id="PS50109">
    <property type="entry name" value="HIS_KIN"/>
    <property type="match status" value="1"/>
</dbReference>
<organism evidence="16 17">
    <name type="scientific">Eiseniibacteriota bacterium</name>
    <dbReference type="NCBI Taxonomy" id="2212470"/>
    <lineage>
        <taxon>Bacteria</taxon>
        <taxon>Candidatus Eiseniibacteriota</taxon>
    </lineage>
</organism>
<evidence type="ECO:0000256" key="11">
    <source>
        <dbReference type="ARBA" id="ARBA00023136"/>
    </source>
</evidence>
<dbReference type="Gene3D" id="1.10.8.500">
    <property type="entry name" value="HAMP domain in histidine kinase"/>
    <property type="match status" value="1"/>
</dbReference>
<dbReference type="GO" id="GO:0007234">
    <property type="term" value="P:osmosensory signaling via phosphorelay pathway"/>
    <property type="evidence" value="ECO:0007669"/>
    <property type="project" value="TreeGrafter"/>
</dbReference>
<evidence type="ECO:0000256" key="6">
    <source>
        <dbReference type="ARBA" id="ARBA00022679"/>
    </source>
</evidence>
<dbReference type="GO" id="GO:0000155">
    <property type="term" value="F:phosphorelay sensor kinase activity"/>
    <property type="evidence" value="ECO:0007669"/>
    <property type="project" value="InterPro"/>
</dbReference>
<keyword evidence="11 13" id="KW-0472">Membrane</keyword>
<dbReference type="CDD" id="cd06225">
    <property type="entry name" value="HAMP"/>
    <property type="match status" value="1"/>
</dbReference>
<dbReference type="PROSITE" id="PS50885">
    <property type="entry name" value="HAMP"/>
    <property type="match status" value="1"/>
</dbReference>
<comment type="caution">
    <text evidence="16">The sequence shown here is derived from an EMBL/GenBank/DDBJ whole genome shotgun (WGS) entry which is preliminary data.</text>
</comment>
<evidence type="ECO:0000256" key="12">
    <source>
        <dbReference type="SAM" id="MobiDB-lite"/>
    </source>
</evidence>
<dbReference type="SUPFAM" id="SSF47384">
    <property type="entry name" value="Homodimeric domain of signal transducing histidine kinase"/>
    <property type="match status" value="1"/>
</dbReference>
<dbReference type="SUPFAM" id="SSF55874">
    <property type="entry name" value="ATPase domain of HSP90 chaperone/DNA topoisomerase II/histidine kinase"/>
    <property type="match status" value="1"/>
</dbReference>
<keyword evidence="10" id="KW-0902">Two-component regulatory system</keyword>
<dbReference type="GO" id="GO:0030295">
    <property type="term" value="F:protein kinase activator activity"/>
    <property type="evidence" value="ECO:0007669"/>
    <property type="project" value="TreeGrafter"/>
</dbReference>
<feature type="region of interest" description="Disordered" evidence="12">
    <location>
        <begin position="576"/>
        <end position="623"/>
    </location>
</feature>
<evidence type="ECO:0000256" key="5">
    <source>
        <dbReference type="ARBA" id="ARBA00022553"/>
    </source>
</evidence>
<sequence length="623" mass="68238">MTSLTSRLYSLIAILLGAGLLAAGIVLDRDSRLTTIHFLESDGRHELALLRVSAPVAEIRRGNIAAVDAWCDRAGEALDRRVTVIESTGRVLGDSRVPLDSIPKMQNHADRPEVRAALRTGVGESTRQSWTIRQKLFYIAEPLEAATPGAGSRGHLAPAVLRIAMPVPGAYEFGRRWQRHLWIGIAAVFALVLGGGYVLGRRVDRRLRRLRESAEALGSGDLAARVPVDSHDELAALGRILNSMAERLAAKLSELQAERDGGEAVLANLSQGIALLTPDLSIRHANDRFWEIVGTRRPPGPEVRLAATRQPVLEEIAAQARQRGTAVRRDVSLYVGGRGDYEISVSPIRAGAESGGWLLSIEDLKPERTMAKLRREFVANVSHELRTPLTSIRGYAETLLQGGLDDEENRSRFVDTIRKQAVRLESLVEDLLELADLERPDTALDLKDWDVAEVVRDLAAGFEELANRRGLSLELDARPGIHARMDRKRIEVAVHNLIENAIKYTDSGTVRVAVRDDGGWVLIAVQDTGRGVEPEHVPRLFERFYRVDRGRARAEGGTGLGLSIVKHAIELHRGRVSVESTPGRGSTFRLEFPRAGPPQGGSPAQAQDTTFPRPAPTDAPQAT</sequence>
<dbReference type="InterPro" id="IPR003661">
    <property type="entry name" value="HisK_dim/P_dom"/>
</dbReference>
<dbReference type="AlphaFoldDB" id="A0A538STR3"/>
<dbReference type="SUPFAM" id="SSF158472">
    <property type="entry name" value="HAMP domain-like"/>
    <property type="match status" value="1"/>
</dbReference>
<dbReference type="GO" id="GO:0005886">
    <property type="term" value="C:plasma membrane"/>
    <property type="evidence" value="ECO:0007669"/>
    <property type="project" value="UniProtKB-SubCell"/>
</dbReference>
<evidence type="ECO:0000256" key="7">
    <source>
        <dbReference type="ARBA" id="ARBA00022741"/>
    </source>
</evidence>
<dbReference type="InterPro" id="IPR003594">
    <property type="entry name" value="HATPase_dom"/>
</dbReference>
<evidence type="ECO:0000259" key="14">
    <source>
        <dbReference type="PROSITE" id="PS50109"/>
    </source>
</evidence>
<dbReference type="InterPro" id="IPR050351">
    <property type="entry name" value="BphY/WalK/GraS-like"/>
</dbReference>